<dbReference type="RefSeq" id="WP_055506648.1">
    <property type="nucleotide sequence ID" value="NZ_BBZG01000004.1"/>
</dbReference>
<dbReference type="EMBL" id="FOBF01000017">
    <property type="protein sequence ID" value="SEM80275.1"/>
    <property type="molecule type" value="Genomic_DNA"/>
</dbReference>
<evidence type="ECO:0000313" key="2">
    <source>
        <dbReference type="Proteomes" id="UP000198953"/>
    </source>
</evidence>
<evidence type="ECO:0000313" key="1">
    <source>
        <dbReference type="EMBL" id="SEM80275.1"/>
    </source>
</evidence>
<dbReference type="AlphaFoldDB" id="A0A1H8BBL5"/>
<reference evidence="1 2" key="1">
    <citation type="submission" date="2016-10" db="EMBL/GenBank/DDBJ databases">
        <authorList>
            <person name="de Groot N.N."/>
        </authorList>
    </citation>
    <scope>NUCLEOTIDE SEQUENCE [LARGE SCALE GENOMIC DNA]</scope>
    <source>
        <strain evidence="1 2">DSM 43357</strain>
    </source>
</reference>
<sequence>MKALVENRFGLLALVVVALSALYGVAYVTRPAPAAPRPEGPRRAAVESATVVCPGEKGGKVGVYLPGTLSEDPMKSGKPYVTEGTGGLEAGYVTRATGGAARGLAGVRCVEPGGRTWLVGPGPARAAVRLHLVNADKVTAVADVEVYAAEGRITSKDGLGLEIAPGESKEIDLRALAPSADVAAVSVTTAYGRLAVAARAAPESGGVDWLPAAAPPATRVVVPGVPGGGGRRELLVAAPGDADATVQVRAVTEDAAYAMKGVESVEVPAGSVVAVDVTTGIGGESAGLVLTSSAPVVAGMVVTGTGQRPDVAFTAGASSLALGSTVAANAAGSRLVLTAPAGAAKVSVQVVPEGGAAAPPFEVEVPAGRTRNVRLKAGKGAYAVVVTPVSGEVYGGRVIEERQRAGLLLTVQPLAPGRSFTMVPSLTDSPRVVLP</sequence>
<accession>A0A1H8BBL5</accession>
<dbReference type="InterPro" id="IPR043777">
    <property type="entry name" value="DUF5719"/>
</dbReference>
<organism evidence="1 2">
    <name type="scientific">Nonomuraea pusilla</name>
    <dbReference type="NCBI Taxonomy" id="46177"/>
    <lineage>
        <taxon>Bacteria</taxon>
        <taxon>Bacillati</taxon>
        <taxon>Actinomycetota</taxon>
        <taxon>Actinomycetes</taxon>
        <taxon>Streptosporangiales</taxon>
        <taxon>Streptosporangiaceae</taxon>
        <taxon>Nonomuraea</taxon>
    </lineage>
</organism>
<dbReference type="Proteomes" id="UP000198953">
    <property type="component" value="Unassembled WGS sequence"/>
</dbReference>
<name>A0A1H8BBL5_9ACTN</name>
<protein>
    <submittedName>
        <fullName evidence="1">Uncharacterized protein</fullName>
    </submittedName>
</protein>
<gene>
    <name evidence="1" type="ORF">SAMN05660976_06094</name>
</gene>
<dbReference type="OrthoDB" id="3729011at2"/>
<proteinExistence type="predicted"/>
<keyword evidence="2" id="KW-1185">Reference proteome</keyword>
<dbReference type="STRING" id="46177.SAMN05660976_06094"/>
<dbReference type="Pfam" id="PF18986">
    <property type="entry name" value="DUF5719"/>
    <property type="match status" value="1"/>
</dbReference>